<evidence type="ECO:0000313" key="4">
    <source>
        <dbReference type="Proteomes" id="UP000192472"/>
    </source>
</evidence>
<evidence type="ECO:0000313" key="3">
    <source>
        <dbReference type="EMBL" id="SMD37687.1"/>
    </source>
</evidence>
<dbReference type="SUPFAM" id="SSF55961">
    <property type="entry name" value="Bet v1-like"/>
    <property type="match status" value="1"/>
</dbReference>
<dbReference type="OrthoDB" id="118413at2"/>
<comment type="similarity">
    <text evidence="1">Belongs to the AHA1 family.</text>
</comment>
<proteinExistence type="inferred from homology"/>
<dbReference type="Gene3D" id="3.30.530.20">
    <property type="match status" value="1"/>
</dbReference>
<dbReference type="Pfam" id="PF08327">
    <property type="entry name" value="AHSA1"/>
    <property type="match status" value="1"/>
</dbReference>
<dbReference type="Proteomes" id="UP000192472">
    <property type="component" value="Unassembled WGS sequence"/>
</dbReference>
<feature type="domain" description="Activator of Hsp90 ATPase homologue 1/2-like C-terminal" evidence="2">
    <location>
        <begin position="19"/>
        <end position="167"/>
    </location>
</feature>
<dbReference type="AlphaFoldDB" id="A0A1W2GM15"/>
<gene>
    <name evidence="3" type="ORF">SAMN04488029_3411</name>
</gene>
<reference evidence="3 4" key="1">
    <citation type="submission" date="2017-04" db="EMBL/GenBank/DDBJ databases">
        <authorList>
            <person name="Afonso C.L."/>
            <person name="Miller P.J."/>
            <person name="Scott M.A."/>
            <person name="Spackman E."/>
            <person name="Goraichik I."/>
            <person name="Dimitrov K.M."/>
            <person name="Suarez D.L."/>
            <person name="Swayne D.E."/>
        </authorList>
    </citation>
    <scope>NUCLEOTIDE SEQUENCE [LARGE SCALE GENOMIC DNA]</scope>
    <source>
        <strain evidence="3 4">DSM 26133</strain>
    </source>
</reference>
<sequence>MKKQPSKQTDRLVLSREFNAPKELIFNAFSTSEALNEWWGPAESENTVMGLDFRPGGVFHFKMNFQGNIMYGRFLYKKIEPHDYLEFTNAFADEHANVVPAPFDKNFPLEVLYRLEFIEKEKGKTTLNLTGEPLDPTSGELEAFNSLMPSMNEGFAKTWDKLQSYLEKSL</sequence>
<organism evidence="3 4">
    <name type="scientific">Reichenbachiella faecimaris</name>
    <dbReference type="NCBI Taxonomy" id="692418"/>
    <lineage>
        <taxon>Bacteria</taxon>
        <taxon>Pseudomonadati</taxon>
        <taxon>Bacteroidota</taxon>
        <taxon>Cytophagia</taxon>
        <taxon>Cytophagales</taxon>
        <taxon>Reichenbachiellaceae</taxon>
        <taxon>Reichenbachiella</taxon>
    </lineage>
</organism>
<dbReference type="RefSeq" id="WP_084374055.1">
    <property type="nucleotide sequence ID" value="NZ_FWYF01000004.1"/>
</dbReference>
<evidence type="ECO:0000259" key="2">
    <source>
        <dbReference type="Pfam" id="PF08327"/>
    </source>
</evidence>
<dbReference type="InterPro" id="IPR013538">
    <property type="entry name" value="ASHA1/2-like_C"/>
</dbReference>
<dbReference type="EMBL" id="FWYF01000004">
    <property type="protein sequence ID" value="SMD37687.1"/>
    <property type="molecule type" value="Genomic_DNA"/>
</dbReference>
<protein>
    <submittedName>
        <fullName evidence="3">Uncharacterized conserved protein YndB, AHSA1/START domain</fullName>
    </submittedName>
</protein>
<name>A0A1W2GM15_REIFA</name>
<dbReference type="InterPro" id="IPR023393">
    <property type="entry name" value="START-like_dom_sf"/>
</dbReference>
<dbReference type="STRING" id="692418.SAMN04488029_3411"/>
<accession>A0A1W2GM15</accession>
<dbReference type="CDD" id="cd07814">
    <property type="entry name" value="SRPBCC_CalC_Aha1-like"/>
    <property type="match status" value="1"/>
</dbReference>
<keyword evidence="4" id="KW-1185">Reference proteome</keyword>
<evidence type="ECO:0000256" key="1">
    <source>
        <dbReference type="ARBA" id="ARBA00006817"/>
    </source>
</evidence>